<dbReference type="InterPro" id="IPR024708">
    <property type="entry name" value="Catalase_AS"/>
</dbReference>
<evidence type="ECO:0000256" key="9">
    <source>
        <dbReference type="PIRSR" id="PIRSR038928-1"/>
    </source>
</evidence>
<sequence length="510" mass="57484">MGYMKDSTADTQHAHGETTSFPDNPVYTLAEGQPVEDPTTVLQIRSSFGNGGLGLLTDTQLIESLTHFPRERIPERVVHAKAAGAWGYYEVTEDISDITSAKFLTGLGKKTDLLARISTVGGEKGSADTVRDVRGFAVKIFTEEGNQDFVFNDLPVFFLRDPIKFPSMNRSHKRHPQTNIPDPNMFWDYHNNNQEGIHALMQLFGKRGIPESVRNINAFGVHTYKLGKPDGSFKYVKWHFKPEAGIKTMPSDKAGQLAGSDPDYHVRDLFDAIKRSDFPSWNVYLQIMDPKDAETYHIPIFDPTYTWPHADYPLKKIGRIVLNRNPDNYFQDVEQAAFSPSAMVPGIAPSADIVLQARMFSYPDAARYRVGPNYQQLPCNRARSHVYAPYSRDGPMSFNGNYGADPNYVRSSFQRIARAPNPEIYDHDMWAGRAVAYTSAKEVGDEDFVQSRELWEMMKEEEGGQEAFLANLLPHLGKALPEVQEESIKMFARVSEDLGKLIRDGLAKEE</sequence>
<dbReference type="Proteomes" id="UP001265746">
    <property type="component" value="Unassembled WGS sequence"/>
</dbReference>
<comment type="function">
    <text evidence="8">Catalyzes the degradation of hydrogen peroxide (H(2)O(2)) generated by peroxisomal oxidases to water and oxygen, thereby protecting cells from the toxic effects of hydrogen peroxide.</text>
</comment>
<comment type="similarity">
    <text evidence="1">Belongs to the catalase family.</text>
</comment>
<dbReference type="GO" id="GO:0005739">
    <property type="term" value="C:mitochondrion"/>
    <property type="evidence" value="ECO:0007669"/>
    <property type="project" value="TreeGrafter"/>
</dbReference>
<keyword evidence="5" id="KW-0560">Oxidoreductase</keyword>
<feature type="domain" description="Catalase core" evidence="12">
    <location>
        <begin position="28"/>
        <end position="417"/>
    </location>
</feature>
<protein>
    <recommendedName>
        <fullName evidence="12">Catalase core domain-containing protein</fullName>
    </recommendedName>
</protein>
<evidence type="ECO:0000256" key="11">
    <source>
        <dbReference type="SAM" id="MobiDB-lite"/>
    </source>
</evidence>
<name>A0AAD9S5I3_PHOAM</name>
<feature type="active site" evidence="9">
    <location>
        <position position="79"/>
    </location>
</feature>
<dbReference type="EMBL" id="JAUJFL010000007">
    <property type="protein sequence ID" value="KAK2599754.1"/>
    <property type="molecule type" value="Genomic_DNA"/>
</dbReference>
<comment type="cofactor">
    <cofactor evidence="10">
        <name>heme</name>
        <dbReference type="ChEBI" id="CHEBI:30413"/>
    </cofactor>
</comment>
<dbReference type="InterPro" id="IPR011614">
    <property type="entry name" value="Catalase_core"/>
</dbReference>
<evidence type="ECO:0000256" key="2">
    <source>
        <dbReference type="ARBA" id="ARBA00022559"/>
    </source>
</evidence>
<dbReference type="SMART" id="SM01060">
    <property type="entry name" value="Catalase"/>
    <property type="match status" value="1"/>
</dbReference>
<accession>A0AAD9S5I3</accession>
<dbReference type="PROSITE" id="PS00438">
    <property type="entry name" value="CATALASE_2"/>
    <property type="match status" value="1"/>
</dbReference>
<gene>
    <name evidence="13" type="ORF">N8I77_011481</name>
</gene>
<evidence type="ECO:0000256" key="8">
    <source>
        <dbReference type="ARBA" id="ARBA00044729"/>
    </source>
</evidence>
<feature type="active site" evidence="9">
    <location>
        <position position="152"/>
    </location>
</feature>
<dbReference type="GO" id="GO:0004096">
    <property type="term" value="F:catalase activity"/>
    <property type="evidence" value="ECO:0007669"/>
    <property type="project" value="UniProtKB-EC"/>
</dbReference>
<dbReference type="SUPFAM" id="SSF56634">
    <property type="entry name" value="Heme-dependent catalase-like"/>
    <property type="match status" value="1"/>
</dbReference>
<organism evidence="13 14">
    <name type="scientific">Phomopsis amygdali</name>
    <name type="common">Fusicoccum amygdali</name>
    <dbReference type="NCBI Taxonomy" id="1214568"/>
    <lineage>
        <taxon>Eukaryota</taxon>
        <taxon>Fungi</taxon>
        <taxon>Dikarya</taxon>
        <taxon>Ascomycota</taxon>
        <taxon>Pezizomycotina</taxon>
        <taxon>Sordariomycetes</taxon>
        <taxon>Sordariomycetidae</taxon>
        <taxon>Diaporthales</taxon>
        <taxon>Diaporthaceae</taxon>
        <taxon>Diaporthe</taxon>
    </lineage>
</organism>
<dbReference type="InterPro" id="IPR010582">
    <property type="entry name" value="Catalase_immune_responsive"/>
</dbReference>
<evidence type="ECO:0000256" key="1">
    <source>
        <dbReference type="ARBA" id="ARBA00005329"/>
    </source>
</evidence>
<reference evidence="13" key="1">
    <citation type="submission" date="2023-06" db="EMBL/GenBank/DDBJ databases">
        <authorList>
            <person name="Noh H."/>
        </authorList>
    </citation>
    <scope>NUCLEOTIDE SEQUENCE</scope>
    <source>
        <strain evidence="13">DUCC20226</strain>
    </source>
</reference>
<evidence type="ECO:0000256" key="4">
    <source>
        <dbReference type="ARBA" id="ARBA00022723"/>
    </source>
</evidence>
<dbReference type="PANTHER" id="PTHR11465">
    <property type="entry name" value="CATALASE"/>
    <property type="match status" value="1"/>
</dbReference>
<keyword evidence="3 10" id="KW-0349">Heme</keyword>
<evidence type="ECO:0000313" key="13">
    <source>
        <dbReference type="EMBL" id="KAK2599754.1"/>
    </source>
</evidence>
<evidence type="ECO:0000259" key="12">
    <source>
        <dbReference type="SMART" id="SM01060"/>
    </source>
</evidence>
<dbReference type="GO" id="GO:0042542">
    <property type="term" value="P:response to hydrogen peroxide"/>
    <property type="evidence" value="ECO:0007669"/>
    <property type="project" value="TreeGrafter"/>
</dbReference>
<evidence type="ECO:0000313" key="14">
    <source>
        <dbReference type="Proteomes" id="UP001265746"/>
    </source>
</evidence>
<dbReference type="CDD" id="cd08157">
    <property type="entry name" value="catalase_fungal"/>
    <property type="match status" value="1"/>
</dbReference>
<dbReference type="GO" id="GO:0046872">
    <property type="term" value="F:metal ion binding"/>
    <property type="evidence" value="ECO:0007669"/>
    <property type="project" value="UniProtKB-KW"/>
</dbReference>
<dbReference type="InterPro" id="IPR018028">
    <property type="entry name" value="Catalase"/>
</dbReference>
<dbReference type="GO" id="GO:0020037">
    <property type="term" value="F:heme binding"/>
    <property type="evidence" value="ECO:0007669"/>
    <property type="project" value="InterPro"/>
</dbReference>
<evidence type="ECO:0000256" key="7">
    <source>
        <dbReference type="ARBA" id="ARBA00023324"/>
    </source>
</evidence>
<dbReference type="Gene3D" id="2.40.180.10">
    <property type="entry name" value="Catalase core domain"/>
    <property type="match status" value="1"/>
</dbReference>
<keyword evidence="4 10" id="KW-0479">Metal-binding</keyword>
<evidence type="ECO:0000256" key="3">
    <source>
        <dbReference type="ARBA" id="ARBA00022617"/>
    </source>
</evidence>
<dbReference type="PIRSF" id="PIRSF038928">
    <property type="entry name" value="Catalase_clade1-3"/>
    <property type="match status" value="1"/>
</dbReference>
<dbReference type="GO" id="GO:0005777">
    <property type="term" value="C:peroxisome"/>
    <property type="evidence" value="ECO:0007669"/>
    <property type="project" value="TreeGrafter"/>
</dbReference>
<dbReference type="PROSITE" id="PS51402">
    <property type="entry name" value="CATALASE_3"/>
    <property type="match status" value="1"/>
</dbReference>
<dbReference type="PRINTS" id="PR00067">
    <property type="entry name" value="CATALASE"/>
</dbReference>
<dbReference type="AlphaFoldDB" id="A0AAD9S5I3"/>
<evidence type="ECO:0000256" key="6">
    <source>
        <dbReference type="ARBA" id="ARBA00023004"/>
    </source>
</evidence>
<dbReference type="FunFam" id="2.40.180.10:FF:000001">
    <property type="entry name" value="Catalase"/>
    <property type="match status" value="1"/>
</dbReference>
<dbReference type="Pfam" id="PF06628">
    <property type="entry name" value="Catalase-rel"/>
    <property type="match status" value="1"/>
</dbReference>
<keyword evidence="14" id="KW-1185">Reference proteome</keyword>
<keyword evidence="2" id="KW-0575">Peroxidase</keyword>
<dbReference type="Pfam" id="PF00199">
    <property type="entry name" value="Catalase"/>
    <property type="match status" value="1"/>
</dbReference>
<dbReference type="PANTHER" id="PTHR11465:SF26">
    <property type="entry name" value="CATALASE 2"/>
    <property type="match status" value="1"/>
</dbReference>
<dbReference type="GO" id="GO:0042744">
    <property type="term" value="P:hydrogen peroxide catabolic process"/>
    <property type="evidence" value="ECO:0007669"/>
    <property type="project" value="UniProtKB-KW"/>
</dbReference>
<dbReference type="InterPro" id="IPR020835">
    <property type="entry name" value="Catalase_sf"/>
</dbReference>
<evidence type="ECO:0000256" key="10">
    <source>
        <dbReference type="PIRSR" id="PIRSR038928-2"/>
    </source>
</evidence>
<feature type="region of interest" description="Disordered" evidence="11">
    <location>
        <begin position="1"/>
        <end position="31"/>
    </location>
</feature>
<evidence type="ECO:0000256" key="5">
    <source>
        <dbReference type="ARBA" id="ARBA00023002"/>
    </source>
</evidence>
<dbReference type="InterPro" id="IPR024711">
    <property type="entry name" value="Catalase_clade1/3"/>
</dbReference>
<keyword evidence="7" id="KW-0376">Hydrogen peroxide</keyword>
<feature type="binding site" description="axial binding residue" evidence="10">
    <location>
        <position position="362"/>
    </location>
    <ligand>
        <name>heme</name>
        <dbReference type="ChEBI" id="CHEBI:30413"/>
    </ligand>
    <ligandPart>
        <name>Fe</name>
        <dbReference type="ChEBI" id="CHEBI:18248"/>
    </ligandPart>
</feature>
<comment type="caution">
    <text evidence="13">The sequence shown here is derived from an EMBL/GenBank/DDBJ whole genome shotgun (WGS) entry which is preliminary data.</text>
</comment>
<proteinExistence type="inferred from homology"/>
<keyword evidence="6 10" id="KW-0408">Iron</keyword>